<feature type="transmembrane region" description="Helical" evidence="7">
    <location>
        <begin position="52"/>
        <end position="70"/>
    </location>
</feature>
<comment type="subcellular location">
    <subcellularLocation>
        <location evidence="7">Cell membrane</location>
        <topology evidence="7">Multi-pass membrane protein</topology>
    </subcellularLocation>
</comment>
<organism evidence="9 10">
    <name type="scientific">Tamaricihabitans halophyticus</name>
    <dbReference type="NCBI Taxonomy" id="1262583"/>
    <lineage>
        <taxon>Bacteria</taxon>
        <taxon>Bacillati</taxon>
        <taxon>Actinomycetota</taxon>
        <taxon>Actinomycetes</taxon>
        <taxon>Pseudonocardiales</taxon>
        <taxon>Pseudonocardiaceae</taxon>
        <taxon>Tamaricihabitans</taxon>
    </lineage>
</organism>
<dbReference type="UniPathway" id="UPA00664"/>
<gene>
    <name evidence="7" type="primary">lgt</name>
    <name evidence="9" type="ORF">EV191_111147</name>
</gene>
<keyword evidence="10" id="KW-1185">Reference proteome</keyword>
<feature type="region of interest" description="Disordered" evidence="8">
    <location>
        <begin position="325"/>
        <end position="378"/>
    </location>
</feature>
<evidence type="ECO:0000256" key="4">
    <source>
        <dbReference type="ARBA" id="ARBA00022692"/>
    </source>
</evidence>
<dbReference type="EMBL" id="SLXQ01000011">
    <property type="protein sequence ID" value="TCP47942.1"/>
    <property type="molecule type" value="Genomic_DNA"/>
</dbReference>
<name>A0A4R2QFM0_9PSEU</name>
<evidence type="ECO:0000256" key="5">
    <source>
        <dbReference type="ARBA" id="ARBA00022989"/>
    </source>
</evidence>
<evidence type="ECO:0000256" key="8">
    <source>
        <dbReference type="SAM" id="MobiDB-lite"/>
    </source>
</evidence>
<keyword evidence="3 7" id="KW-0808">Transferase</keyword>
<comment type="caution">
    <text evidence="9">The sequence shown here is derived from an EMBL/GenBank/DDBJ whole genome shotgun (WGS) entry which is preliminary data.</text>
</comment>
<feature type="transmembrane region" description="Helical" evidence="7">
    <location>
        <begin position="82"/>
        <end position="102"/>
    </location>
</feature>
<feature type="compositionally biased region" description="Low complexity" evidence="8">
    <location>
        <begin position="325"/>
        <end position="337"/>
    </location>
</feature>
<dbReference type="InterPro" id="IPR001640">
    <property type="entry name" value="Lgt"/>
</dbReference>
<dbReference type="PANTHER" id="PTHR30589:SF0">
    <property type="entry name" value="PHOSPHATIDYLGLYCEROL--PROLIPOPROTEIN DIACYLGLYCERYL TRANSFERASE"/>
    <property type="match status" value="1"/>
</dbReference>
<feature type="transmembrane region" description="Helical" evidence="7">
    <location>
        <begin position="256"/>
        <end position="274"/>
    </location>
</feature>
<dbReference type="AlphaFoldDB" id="A0A4R2QFM0"/>
<keyword evidence="5 7" id="KW-1133">Transmembrane helix</keyword>
<dbReference type="Proteomes" id="UP000294911">
    <property type="component" value="Unassembled WGS sequence"/>
</dbReference>
<dbReference type="NCBIfam" id="TIGR00544">
    <property type="entry name" value="lgt"/>
    <property type="match status" value="1"/>
</dbReference>
<feature type="transmembrane region" description="Helical" evidence="7">
    <location>
        <begin position="286"/>
        <end position="304"/>
    </location>
</feature>
<dbReference type="GO" id="GO:0042158">
    <property type="term" value="P:lipoprotein biosynthetic process"/>
    <property type="evidence" value="ECO:0007669"/>
    <property type="project" value="UniProtKB-UniRule"/>
</dbReference>
<comment type="pathway">
    <text evidence="7">Protein modification; lipoprotein biosynthesis (diacylglyceryl transfer).</text>
</comment>
<keyword evidence="4 7" id="KW-0812">Transmembrane</keyword>
<feature type="transmembrane region" description="Helical" evidence="7">
    <location>
        <begin position="122"/>
        <end position="144"/>
    </location>
</feature>
<comment type="catalytic activity">
    <reaction evidence="7">
        <text>L-cysteinyl-[prolipoprotein] + a 1,2-diacyl-sn-glycero-3-phospho-(1'-sn-glycerol) = an S-1,2-diacyl-sn-glyceryl-L-cysteinyl-[prolipoprotein] + sn-glycerol 1-phosphate + H(+)</text>
        <dbReference type="Rhea" id="RHEA:56712"/>
        <dbReference type="Rhea" id="RHEA-COMP:14679"/>
        <dbReference type="Rhea" id="RHEA-COMP:14680"/>
        <dbReference type="ChEBI" id="CHEBI:15378"/>
        <dbReference type="ChEBI" id="CHEBI:29950"/>
        <dbReference type="ChEBI" id="CHEBI:57685"/>
        <dbReference type="ChEBI" id="CHEBI:64716"/>
        <dbReference type="ChEBI" id="CHEBI:140658"/>
        <dbReference type="EC" id="2.5.1.145"/>
    </reaction>
</comment>
<feature type="transmembrane region" description="Helical" evidence="7">
    <location>
        <begin position="151"/>
        <end position="171"/>
    </location>
</feature>
<dbReference type="Pfam" id="PF01790">
    <property type="entry name" value="LGT"/>
    <property type="match status" value="1"/>
</dbReference>
<comment type="function">
    <text evidence="7">Catalyzes the transfer of the diacylglyceryl group from phosphatidylglycerol to the sulfhydryl group of the N-terminal cysteine of a prolipoprotein, the first step in the formation of mature lipoproteins.</text>
</comment>
<feature type="compositionally biased region" description="Low complexity" evidence="8">
    <location>
        <begin position="358"/>
        <end position="368"/>
    </location>
</feature>
<evidence type="ECO:0000313" key="9">
    <source>
        <dbReference type="EMBL" id="TCP47942.1"/>
    </source>
</evidence>
<keyword evidence="6 7" id="KW-0472">Membrane</keyword>
<dbReference type="HAMAP" id="MF_01147">
    <property type="entry name" value="Lgt"/>
    <property type="match status" value="1"/>
</dbReference>
<comment type="similarity">
    <text evidence="1 7">Belongs to the Lgt family.</text>
</comment>
<reference evidence="9 10" key="1">
    <citation type="submission" date="2019-03" db="EMBL/GenBank/DDBJ databases">
        <title>Genomic Encyclopedia of Type Strains, Phase IV (KMG-IV): sequencing the most valuable type-strain genomes for metagenomic binning, comparative biology and taxonomic classification.</title>
        <authorList>
            <person name="Goeker M."/>
        </authorList>
    </citation>
    <scope>NUCLEOTIDE SEQUENCE [LARGE SCALE GENOMIC DNA]</scope>
    <source>
        <strain evidence="9 10">DSM 45765</strain>
    </source>
</reference>
<dbReference type="GO" id="GO:0008961">
    <property type="term" value="F:phosphatidylglycerol-prolipoprotein diacylglyceryl transferase activity"/>
    <property type="evidence" value="ECO:0007669"/>
    <property type="project" value="UniProtKB-UniRule"/>
</dbReference>
<keyword evidence="2 7" id="KW-1003">Cell membrane</keyword>
<dbReference type="PANTHER" id="PTHR30589">
    <property type="entry name" value="PROLIPOPROTEIN DIACYLGLYCERYL TRANSFERASE"/>
    <property type="match status" value="1"/>
</dbReference>
<dbReference type="PROSITE" id="PS01311">
    <property type="entry name" value="LGT"/>
    <property type="match status" value="1"/>
</dbReference>
<keyword evidence="9" id="KW-0449">Lipoprotein</keyword>
<sequence>MSGVDPACPGLTEETAARYGEPVISATLSQQIVLASIPSPDRGVWQLGPIPLRAYALLIIVGIVLAIWWGERRWVARGGERGTITDIAVFAVPFGLIGGRLYHVLTDADKYFGPEGDPAGILRIWDGGLGIWGAIALGGVGAWIACRRRGIPLPAVADAIAPGIVVAQAIGRLGNYFNQELYGAPTDLPWGLEIYVRVNDAGQVDNLNGVAISAQDQIAGSPFHPTFLYELLWNLAVAALVVWADRRFRLGHGRAFALYVAGYTLGRAWIEMMRTDEATEIFGTRINVWVAILVFIGAVIYLVLARRRGPREDIAALLAAGGTASSAAGSSELGAGEPEPDSPESDSPEREPSETESSEPGPSKSGPSEPRRSDTTEN</sequence>
<protein>
    <recommendedName>
        <fullName evidence="7">Phosphatidylglycerol--prolipoprotein diacylglyceryl transferase</fullName>
        <ecNumber evidence="7">2.5.1.145</ecNumber>
    </recommendedName>
</protein>
<feature type="binding site" evidence="7">
    <location>
        <position position="172"/>
    </location>
    <ligand>
        <name>a 1,2-diacyl-sn-glycero-3-phospho-(1'-sn-glycerol)</name>
        <dbReference type="ChEBI" id="CHEBI:64716"/>
    </ligand>
</feature>
<evidence type="ECO:0000256" key="3">
    <source>
        <dbReference type="ARBA" id="ARBA00022679"/>
    </source>
</evidence>
<accession>A0A4R2QFM0</accession>
<feature type="compositionally biased region" description="Basic and acidic residues" evidence="8">
    <location>
        <begin position="369"/>
        <end position="378"/>
    </location>
</feature>
<feature type="transmembrane region" description="Helical" evidence="7">
    <location>
        <begin position="227"/>
        <end position="244"/>
    </location>
</feature>
<evidence type="ECO:0000256" key="1">
    <source>
        <dbReference type="ARBA" id="ARBA00007150"/>
    </source>
</evidence>
<proteinExistence type="inferred from homology"/>
<evidence type="ECO:0000313" key="10">
    <source>
        <dbReference type="Proteomes" id="UP000294911"/>
    </source>
</evidence>
<evidence type="ECO:0000256" key="2">
    <source>
        <dbReference type="ARBA" id="ARBA00022475"/>
    </source>
</evidence>
<evidence type="ECO:0000256" key="6">
    <source>
        <dbReference type="ARBA" id="ARBA00023136"/>
    </source>
</evidence>
<evidence type="ECO:0000256" key="7">
    <source>
        <dbReference type="HAMAP-Rule" id="MF_01147"/>
    </source>
</evidence>
<dbReference type="GO" id="GO:0005886">
    <property type="term" value="C:plasma membrane"/>
    <property type="evidence" value="ECO:0007669"/>
    <property type="project" value="UniProtKB-SubCell"/>
</dbReference>
<dbReference type="EC" id="2.5.1.145" evidence="7"/>